<organism evidence="2">
    <name type="scientific">marine sediment metagenome</name>
    <dbReference type="NCBI Taxonomy" id="412755"/>
    <lineage>
        <taxon>unclassified sequences</taxon>
        <taxon>metagenomes</taxon>
        <taxon>ecological metagenomes</taxon>
    </lineage>
</organism>
<dbReference type="InterPro" id="IPR016039">
    <property type="entry name" value="Thiolase-like"/>
</dbReference>
<evidence type="ECO:0000259" key="1">
    <source>
        <dbReference type="Pfam" id="PF22691"/>
    </source>
</evidence>
<dbReference type="AlphaFoldDB" id="X0V1Y2"/>
<dbReference type="EMBL" id="BARS01021597">
    <property type="protein sequence ID" value="GAG05437.1"/>
    <property type="molecule type" value="Genomic_DNA"/>
</dbReference>
<proteinExistence type="predicted"/>
<reference evidence="2" key="1">
    <citation type="journal article" date="2014" name="Front. Microbiol.">
        <title>High frequency of phylogenetically diverse reductive dehalogenase-homologous genes in deep subseafloor sedimentary metagenomes.</title>
        <authorList>
            <person name="Kawai M."/>
            <person name="Futagami T."/>
            <person name="Toyoda A."/>
            <person name="Takaki Y."/>
            <person name="Nishi S."/>
            <person name="Hori S."/>
            <person name="Arai W."/>
            <person name="Tsubouchi T."/>
            <person name="Morono Y."/>
            <person name="Uchiyama I."/>
            <person name="Ito T."/>
            <person name="Fujiyama A."/>
            <person name="Inagaki F."/>
            <person name="Takami H."/>
        </authorList>
    </citation>
    <scope>NUCLEOTIDE SEQUENCE</scope>
    <source>
        <strain evidence="2">Expedition CK06-06</strain>
    </source>
</reference>
<feature type="non-terminal residue" evidence="2">
    <location>
        <position position="1"/>
    </location>
</feature>
<dbReference type="Gene3D" id="3.40.47.10">
    <property type="match status" value="1"/>
</dbReference>
<evidence type="ECO:0000313" key="2">
    <source>
        <dbReference type="EMBL" id="GAG05437.1"/>
    </source>
</evidence>
<dbReference type="Pfam" id="PF22691">
    <property type="entry name" value="Thiolase_C_1"/>
    <property type="match status" value="1"/>
</dbReference>
<dbReference type="PANTHER" id="PTHR42870">
    <property type="entry name" value="ACETYL-COA C-ACETYLTRANSFERASE"/>
    <property type="match status" value="1"/>
</dbReference>
<dbReference type="PANTHER" id="PTHR42870:SF1">
    <property type="entry name" value="NON-SPECIFIC LIPID-TRANSFER PROTEIN-LIKE 2"/>
    <property type="match status" value="1"/>
</dbReference>
<dbReference type="SUPFAM" id="SSF53901">
    <property type="entry name" value="Thiolase-like"/>
    <property type="match status" value="1"/>
</dbReference>
<dbReference type="GO" id="GO:0016746">
    <property type="term" value="F:acyltransferase activity"/>
    <property type="evidence" value="ECO:0007669"/>
    <property type="project" value="InterPro"/>
</dbReference>
<comment type="caution">
    <text evidence="2">The sequence shown here is derived from an EMBL/GenBank/DDBJ whole genome shotgun (WGS) entry which is preliminary data.</text>
</comment>
<protein>
    <recommendedName>
        <fullName evidence="1">Thiolase C-terminal domain-containing protein</fullName>
    </recommendedName>
</protein>
<name>X0V1Y2_9ZZZZ</name>
<feature type="domain" description="Thiolase C-terminal" evidence="1">
    <location>
        <begin position="2"/>
        <end position="56"/>
    </location>
</feature>
<gene>
    <name evidence="2" type="ORF">S01H1_34662</name>
</gene>
<sequence length="61" mass="6747">LKARGHPWGATGVAQACEIVWQLQNRAEKRQVSDPTNGFTCNFGGFGNNIVCHVFSKDMRP</sequence>
<accession>X0V1Y2</accession>
<dbReference type="InterPro" id="IPR055140">
    <property type="entry name" value="Thiolase_C_2"/>
</dbReference>